<comment type="subcellular location">
    <subcellularLocation>
        <location evidence="1">Cytoplasm</location>
    </subcellularLocation>
</comment>
<keyword evidence="4" id="KW-0676">Redox-active center</keyword>
<dbReference type="InterPro" id="IPR036249">
    <property type="entry name" value="Thioredoxin-like_sf"/>
</dbReference>
<evidence type="ECO:0000256" key="3">
    <source>
        <dbReference type="ARBA" id="ARBA00022490"/>
    </source>
</evidence>
<dbReference type="EMBL" id="JAIQCV010000010">
    <property type="protein sequence ID" value="KAH1054974.1"/>
    <property type="molecule type" value="Genomic_DNA"/>
</dbReference>
<organism evidence="6 7">
    <name type="scientific">Gossypium stocksii</name>
    <dbReference type="NCBI Taxonomy" id="47602"/>
    <lineage>
        <taxon>Eukaryota</taxon>
        <taxon>Viridiplantae</taxon>
        <taxon>Streptophyta</taxon>
        <taxon>Embryophyta</taxon>
        <taxon>Tracheophyta</taxon>
        <taxon>Spermatophyta</taxon>
        <taxon>Magnoliopsida</taxon>
        <taxon>eudicotyledons</taxon>
        <taxon>Gunneridae</taxon>
        <taxon>Pentapetalae</taxon>
        <taxon>rosids</taxon>
        <taxon>malvids</taxon>
        <taxon>Malvales</taxon>
        <taxon>Malvaceae</taxon>
        <taxon>Malvoideae</taxon>
        <taxon>Gossypium</taxon>
    </lineage>
</organism>
<feature type="domain" description="Glutaredoxin" evidence="5">
    <location>
        <begin position="52"/>
        <end position="118"/>
    </location>
</feature>
<evidence type="ECO:0000256" key="4">
    <source>
        <dbReference type="ARBA" id="ARBA00023284"/>
    </source>
</evidence>
<dbReference type="SUPFAM" id="SSF52833">
    <property type="entry name" value="Thioredoxin-like"/>
    <property type="match status" value="1"/>
</dbReference>
<comment type="caution">
    <text evidence="6">The sequence shown here is derived from an EMBL/GenBank/DDBJ whole genome shotgun (WGS) entry which is preliminary data.</text>
</comment>
<sequence length="124" mass="13895">MQEAIPYKSYTATTANSRLSFCNFSDGSNGDGVLVISDTEKSVKKLAMENSVLVFSRRGCCMCHVMRRLLLGLGVNLAVCEVEEEKELGVMNEMSRINGDLRDERIDRLPVVFVGRKLFGGWRK</sequence>
<gene>
    <name evidence="6" type="ORF">J1N35_033039</name>
</gene>
<dbReference type="InterPro" id="IPR011905">
    <property type="entry name" value="GlrX-like_pln_2"/>
</dbReference>
<keyword evidence="3" id="KW-0963">Cytoplasm</keyword>
<dbReference type="GO" id="GO:0005737">
    <property type="term" value="C:cytoplasm"/>
    <property type="evidence" value="ECO:0007669"/>
    <property type="project" value="UniProtKB-SubCell"/>
</dbReference>
<comment type="similarity">
    <text evidence="2">Belongs to the glutaredoxin family. CC-type subfamily.</text>
</comment>
<dbReference type="InterPro" id="IPR002109">
    <property type="entry name" value="Glutaredoxin"/>
</dbReference>
<dbReference type="AlphaFoldDB" id="A0A9D3UQ70"/>
<dbReference type="OrthoDB" id="418495at2759"/>
<protein>
    <recommendedName>
        <fullName evidence="5">Glutaredoxin domain-containing protein</fullName>
    </recommendedName>
</protein>
<proteinExistence type="inferred from homology"/>
<dbReference type="Gene3D" id="3.40.30.10">
    <property type="entry name" value="Glutaredoxin"/>
    <property type="match status" value="1"/>
</dbReference>
<dbReference type="PROSITE" id="PS51354">
    <property type="entry name" value="GLUTAREDOXIN_2"/>
    <property type="match status" value="1"/>
</dbReference>
<evidence type="ECO:0000256" key="2">
    <source>
        <dbReference type="ARBA" id="ARBA00007568"/>
    </source>
</evidence>
<dbReference type="PANTHER" id="PTHR10168">
    <property type="entry name" value="GLUTAREDOXIN"/>
    <property type="match status" value="1"/>
</dbReference>
<name>A0A9D3UQ70_9ROSI</name>
<dbReference type="Pfam" id="PF00462">
    <property type="entry name" value="Glutaredoxin"/>
    <property type="match status" value="1"/>
</dbReference>
<keyword evidence="7" id="KW-1185">Reference proteome</keyword>
<evidence type="ECO:0000256" key="1">
    <source>
        <dbReference type="ARBA" id="ARBA00004496"/>
    </source>
</evidence>
<evidence type="ECO:0000259" key="5">
    <source>
        <dbReference type="Pfam" id="PF00462"/>
    </source>
</evidence>
<dbReference type="Proteomes" id="UP000828251">
    <property type="component" value="Unassembled WGS sequence"/>
</dbReference>
<evidence type="ECO:0000313" key="6">
    <source>
        <dbReference type="EMBL" id="KAH1054974.1"/>
    </source>
</evidence>
<accession>A0A9D3UQ70</accession>
<reference evidence="6 7" key="1">
    <citation type="journal article" date="2021" name="Plant Biotechnol. J.">
        <title>Multi-omics assisted identification of the key and species-specific regulatory components of drought-tolerant mechanisms in Gossypium stocksii.</title>
        <authorList>
            <person name="Yu D."/>
            <person name="Ke L."/>
            <person name="Zhang D."/>
            <person name="Wu Y."/>
            <person name="Sun Y."/>
            <person name="Mei J."/>
            <person name="Sun J."/>
            <person name="Sun Y."/>
        </authorList>
    </citation>
    <scope>NUCLEOTIDE SEQUENCE [LARGE SCALE GENOMIC DNA]</scope>
    <source>
        <strain evidence="7">cv. E1</strain>
        <tissue evidence="6">Leaf</tissue>
    </source>
</reference>
<evidence type="ECO:0000313" key="7">
    <source>
        <dbReference type="Proteomes" id="UP000828251"/>
    </source>
</evidence>